<feature type="domain" description="CUB" evidence="12">
    <location>
        <begin position="2293"/>
        <end position="2412"/>
    </location>
</feature>
<keyword evidence="5" id="KW-0677">Repeat</keyword>
<feature type="domain" description="CUB" evidence="12">
    <location>
        <begin position="1281"/>
        <end position="1403"/>
    </location>
</feature>
<feature type="domain" description="CUB" evidence="12">
    <location>
        <begin position="1902"/>
        <end position="2017"/>
    </location>
</feature>
<dbReference type="InterPro" id="IPR049883">
    <property type="entry name" value="NOTCH1_EGF-like"/>
</dbReference>
<dbReference type="Pfam" id="PF00431">
    <property type="entry name" value="CUB"/>
    <property type="match status" value="19"/>
</dbReference>
<feature type="domain" description="CUB" evidence="12">
    <location>
        <begin position="3063"/>
        <end position="3190"/>
    </location>
</feature>
<comment type="subcellular location">
    <subcellularLocation>
        <location evidence="1">Cell membrane</location>
    </subcellularLocation>
</comment>
<dbReference type="Gene3D" id="2.60.120.290">
    <property type="entry name" value="Spermadhesin, CUB domain"/>
    <property type="match status" value="23"/>
</dbReference>
<feature type="domain" description="CUB" evidence="12">
    <location>
        <begin position="1040"/>
        <end position="1159"/>
    </location>
</feature>
<feature type="disulfide bond" evidence="10">
    <location>
        <begin position="457"/>
        <end position="466"/>
    </location>
</feature>
<feature type="domain" description="CUB" evidence="12">
    <location>
        <begin position="2942"/>
        <end position="3059"/>
    </location>
</feature>
<feature type="domain" description="CUB" evidence="12">
    <location>
        <begin position="1761"/>
        <end position="1898"/>
    </location>
</feature>
<reference evidence="15" key="1">
    <citation type="submission" date="2022-11" db="UniProtKB">
        <authorList>
            <consortium name="WormBaseParasite"/>
        </authorList>
    </citation>
    <scope>IDENTIFICATION</scope>
</reference>
<evidence type="ECO:0000259" key="12">
    <source>
        <dbReference type="PROSITE" id="PS01180"/>
    </source>
</evidence>
<dbReference type="PROSITE" id="PS00022">
    <property type="entry name" value="EGF_1"/>
    <property type="match status" value="4"/>
</dbReference>
<evidence type="ECO:0000256" key="11">
    <source>
        <dbReference type="SAM" id="SignalP"/>
    </source>
</evidence>
<dbReference type="PANTHER" id="PTHR24251">
    <property type="entry name" value="OVOCHYMASE-RELATED"/>
    <property type="match status" value="1"/>
</dbReference>
<dbReference type="SMART" id="SM00042">
    <property type="entry name" value="CUB"/>
    <property type="match status" value="22"/>
</dbReference>
<feature type="disulfide bond" evidence="10">
    <location>
        <begin position="187"/>
        <end position="196"/>
    </location>
</feature>
<feature type="domain" description="CUB" evidence="12">
    <location>
        <begin position="510"/>
        <end position="632"/>
    </location>
</feature>
<feature type="domain" description="EGF-like" evidence="13">
    <location>
        <begin position="468"/>
        <end position="504"/>
    </location>
</feature>
<dbReference type="GO" id="GO:0005509">
    <property type="term" value="F:calcium ion binding"/>
    <property type="evidence" value="ECO:0007669"/>
    <property type="project" value="InterPro"/>
</dbReference>
<evidence type="ECO:0000256" key="5">
    <source>
        <dbReference type="ARBA" id="ARBA00022737"/>
    </source>
</evidence>
<feature type="domain" description="CUB" evidence="12">
    <location>
        <begin position="2416"/>
        <end position="2536"/>
    </location>
</feature>
<feature type="domain" description="EGF-like" evidence="13">
    <location>
        <begin position="161"/>
        <end position="197"/>
    </location>
</feature>
<feature type="disulfide bond" evidence="9">
    <location>
        <begin position="3063"/>
        <end position="3090"/>
    </location>
</feature>
<evidence type="ECO:0000256" key="7">
    <source>
        <dbReference type="ARBA" id="ARBA00023157"/>
    </source>
</evidence>
<dbReference type="PROSITE" id="PS01186">
    <property type="entry name" value="EGF_2"/>
    <property type="match status" value="3"/>
</dbReference>
<dbReference type="Pfam" id="PF00008">
    <property type="entry name" value="EGF"/>
    <property type="match status" value="1"/>
</dbReference>
<feature type="signal peptide" evidence="11">
    <location>
        <begin position="1"/>
        <end position="19"/>
    </location>
</feature>
<dbReference type="PROSITE" id="PS01180">
    <property type="entry name" value="CUB"/>
    <property type="match status" value="22"/>
</dbReference>
<evidence type="ECO:0000313" key="14">
    <source>
        <dbReference type="Proteomes" id="UP000887566"/>
    </source>
</evidence>
<dbReference type="SUPFAM" id="SSF49854">
    <property type="entry name" value="Spermadhesin, CUB domain"/>
    <property type="match status" value="23"/>
</dbReference>
<feature type="domain" description="EGF-like" evidence="13">
    <location>
        <begin position="430"/>
        <end position="467"/>
    </location>
</feature>
<dbReference type="Proteomes" id="UP000887566">
    <property type="component" value="Unplaced"/>
</dbReference>
<dbReference type="SMART" id="SM00181">
    <property type="entry name" value="EGF"/>
    <property type="match status" value="8"/>
</dbReference>
<evidence type="ECO:0000256" key="10">
    <source>
        <dbReference type="PROSITE-ProRule" id="PRU00076"/>
    </source>
</evidence>
<dbReference type="PROSITE" id="PS50026">
    <property type="entry name" value="EGF_3"/>
    <property type="match status" value="6"/>
</dbReference>
<proteinExistence type="predicted"/>
<evidence type="ECO:0000259" key="13">
    <source>
        <dbReference type="PROSITE" id="PS50026"/>
    </source>
</evidence>
<dbReference type="FunFam" id="2.10.25.10:FF:000260">
    <property type="entry name" value="Notch receptor 4"/>
    <property type="match status" value="1"/>
</dbReference>
<dbReference type="PROSITE" id="PS00010">
    <property type="entry name" value="ASX_HYDROXYL"/>
    <property type="match status" value="1"/>
</dbReference>
<feature type="disulfide bond" evidence="9">
    <location>
        <begin position="2538"/>
        <end position="2565"/>
    </location>
</feature>
<evidence type="ECO:0000256" key="8">
    <source>
        <dbReference type="ARBA" id="ARBA00023180"/>
    </source>
</evidence>
<dbReference type="Gene3D" id="2.10.25.10">
    <property type="entry name" value="Laminin"/>
    <property type="match status" value="6"/>
</dbReference>
<dbReference type="SMART" id="SM00179">
    <property type="entry name" value="EGF_CA"/>
    <property type="match status" value="6"/>
</dbReference>
<dbReference type="FunFam" id="2.10.25.10:FF:000038">
    <property type="entry name" value="Fibrillin 2"/>
    <property type="match status" value="1"/>
</dbReference>
<evidence type="ECO:0000256" key="4">
    <source>
        <dbReference type="ARBA" id="ARBA00022729"/>
    </source>
</evidence>
<evidence type="ECO:0000256" key="9">
    <source>
        <dbReference type="PROSITE-ProRule" id="PRU00059"/>
    </source>
</evidence>
<feature type="domain" description="CUB" evidence="12">
    <location>
        <begin position="3191"/>
        <end position="3320"/>
    </location>
</feature>
<feature type="domain" description="CUB" evidence="12">
    <location>
        <begin position="769"/>
        <end position="906"/>
    </location>
</feature>
<keyword evidence="6" id="KW-0472">Membrane</keyword>
<dbReference type="SUPFAM" id="SSF57196">
    <property type="entry name" value="EGF/Laminin"/>
    <property type="match status" value="5"/>
</dbReference>
<keyword evidence="3 10" id="KW-0245">EGF-like domain</keyword>
<feature type="disulfide bond" evidence="10">
    <location>
        <begin position="494"/>
        <end position="503"/>
    </location>
</feature>
<feature type="domain" description="CUB" evidence="12">
    <location>
        <begin position="3322"/>
        <end position="3443"/>
    </location>
</feature>
<evidence type="ECO:0000256" key="3">
    <source>
        <dbReference type="ARBA" id="ARBA00022536"/>
    </source>
</evidence>
<dbReference type="InterPro" id="IPR035914">
    <property type="entry name" value="Sperma_CUB_dom_sf"/>
</dbReference>
<sequence length="3742" mass="416708">MLLTILLPIFLAFPLATQAQRHDDDNLWNKYEPRPRILMYNGHMFFHAGRNKNITFIASDAGSIYFGNLDLQSLPAIGDVTSLRERISTMTTTIDGVRQTSSANRRANIVLMKVLSRLVLTQQELKSTVTALNTTRGLNRRFRKVFRDIRRDLQKLKDLLDDDDCSTVPCQNGATCIDLFGKHQCLCPPKFTGENCEQDINECSLYAGTDVGCQNGATCQNTHGGFICHCRSGYHGALCSTRQDSCSEAYSHTLCGIHGNCVPRFTQNPQDLGYACICDPGFKQSSDAGNPTCLDVDECESNPCYPGAACINLPGSFKCSNCPVGLTGNGQMCVDIDECATNGINICSKNPRVDCINSFGSYKCGPCPPGYTGNGRICIPEPPCASNPCFPSATCYNMFSSLNSEGAFRCECPANMAGTGIGNEGCHFANSSICQPDSCLNFGTCQALSTNDFKCHCRWGYAGKRCEIATPCLGNVCNSGRCIPNSDGTYKCQCRQGYYGDNCELEEDGCGGHITNSSGTIKYPDWQWRYFGTNKSCEWTIRSSEENKVLELKFTSFRLMSGYGGLGGCAVTNLTLHDGDSKSSPVVASVCGRRQEFIERNHPLRMSTNTAFLNFRSATAGVGGFVVEWTSVTKRCGSREYKDIGIISYINYPLQELCQWHLTTAPGKHFEILISDVTLLSSGDNCSANALMIYDGMTTWDPSLVTMCGTREQTITVRSALPYVTIHFMSNFINQTAEDAASGVPTHSLSGATRGFTIDYRAIQLDRACGGRILPDANGGFEDIISSPNYGHNYFHGLDCIWILDASSIAGEYSVIKLEFNEFDVVSRPLGRRAMLLPLRGFGPSCMDDYLKINDGDLETSRSLGRFCNEHRPPSVLLSTGPKIWIRFHSDELVNGKGFQITYSTACERHFRTVNGTFQTPNFPYATRKELICSYYIFASPRHAIRVKFTSFDLGISQSACYIRSDTDDETAKNYVEIKAGHTDNQLMNMKYFCARYPLMPPGGELIASGERPFQITYSTDGSAGNTGFQALFDVIDVGCGKSLTGMNGVLQSPSYPDAYLPHMNCRYDITVPPSHLVRLTFSAFDLEAETSTDRNCNYDYISIYETFDNDETFTGFHGRFCGAMVPPSIVSSTNQLVVLFKSDRSVNNAGFSATYTAIDPAIDCDRTYTATSGYIESLNYPQLITAVMECKYIIRLRPGYRIRLRFENITLPCHSSTLMIKNGPSDLSPGFAGLPNSEICTDHQVPELRSQGNQMYLKFKTSVAYGAAFRIYFEQLDQTCGGRLNGLSGMFSAPQYPLKDNRQMVCVWHIAVAEGNIVNLQISSIDNLNSADQDGTCQIYAPNVLDVFEGPFSGARLLRRFCKQEFGVPSIQSGTHEITVRYKQGASYFGPINGFLAHFSTACRNLLLRGVTGTLQSPGFDMAIMDARRCSWRITTTPGNRLLITFYHFRIQDNSYGQKCATNYLQISLDSLKNATVLRNGQRNESDTINTYCLDKAEPLRIETKKEYADFSFQSSLEPNNHFALTWTTIGCGGRITTSGSSINVLDYSGNPEEVSHLCEWVIKAPIGMKIEFNITTMRVSRFGSSSKCFLDATIVVGLTFYAGSSNSSGAPFEHICDDVKKVVKSHTNELFVHFGYNKATSSADERGVILEAMVNFVAAEKDDECGGGELVDVGVNQSCPDLMPRHEGALSFYDGNDTSSPLISRFCYDLKKGQSALINSSQHLMLVVFRGSNYEPVALSGEILEDKRMGFYATYALGCGGDLIAYAAPSTIITNDDTNYHTCEFTISAQQPGQRVYLRFDYINLEQNSFAYVFTGGTLNSSVPQCDIWAMAIYDGTDVNGAFLNRYCPNCERASVNDCPKREFHSVGSSLFIQIWQNNPMVEYYKRHFRATYYMASSACGGEQIGLRGNIHSPDQTALGDYECIWTIRSSPGNRIRLTWTEFVFSDAEFCAVDYIELREINSTGKYLGRFCGSTVPADIEAWDTLWMKFRIGAGDPDDDSIPVASAFAAHYVLEFGGDLIGSYGRISSPLFGYPIETIPYNSIQPYLPVEWHIFAPEHHLVRFSFEVFEVAVAYVQTAQFCYEGLFIYDGNCEKFGENTCPSEALLTANGLCGWNAPADFISRTSIITVHYKVFEWTARYSKFLMTWQAVLATEINGTATSEVNTAEEYNCGGSLTATLEPNILVSPGNMEGYDPNLKCRWTISRPTFHGIALRVLEMDLEEHVDCLYDYIQFARIYQDGRRQEMNKICNSKPSLGFVHEVQFEPSVDIIFITDRTRNGTGFRIEYKLTCTSFDFFMQKDGLVNQVLTSPAYPASYPANLMCSWTIVVESNRNLELTFEDFELQTTKECSKDYVQLMSRFGQKTISNRLCSVEEAKKQNFTSVGGRLHIDFKTDEQGSGRGFKLHIYEVMHDCSTDVLALTELEPRLTLTSPLFPKFYPDSLDCIWVVRAPAGHRISFTVDPDTFGMEQQDPNCTEDFMEIRDGGTLMSPLVGRYCEDEAPGTIMSTGSLLFIRFVSDSWLSNSGFNATVELAKCGGTIITGTSTSVKSPNYPEPYPVDSNCEWFVRGPQGHFLNLTLSHLSLTYSINCSNDYLSLIDSNSEGDPFIQQACNQQELTVKQWHTSQNALYVKFKSDNNHDHLSQLHCIDFKCGFEVDVNVTKMSCGGEITDMQGIITAPGYPNQLFRGVQCVWHLKAINSRFLLQFSFTGSDEMYDPKSEHFSTGSASRCYLNLQYWNGPPKFALSPLNMQATLHHFCENQTSFLSSSDEMTLQYDDSPYKWHRNQQRIAANPAPFSVEFRQVPADYDEHGCLYTITTDGTTISPSVTSNDSMAYCHIVVHRLHQGTTSLFFSNFSVGSNILPYKHCRYSNRVVVEGAEYDPSPFEKVLCAAVLKGIDYASIVVPNKHLDIHVFHTTLRWMAAFTNASTSFSLTVQFQDCGGLFAARSGVITSPHYGKANYPHNSRCIWVLLAPEGSFIKLNVTDVDIEHHVNCSYDRMSILEGAEIDSPIIQTFCERKVEPIRNPIITSRSRHVTIYFESDHNDDAEGFRIEYEFTTGECGFVDRGLTGGHITSPNYPYDYNNDAQCIWDIAAPLGFHIRIRFDTFDVAESIDCTKDFLQITEIHESRAEAPVGLYNFYVNYDQHQRALCGHRTPDVYNSESNRLRLNFTTDKTVNAKGFSLNWTAVCGGKYTLSHGVITSPHYPSYYQNRDGVCTYRIMPTYEGVPVIALKFLDFDLDDAMTSFNRQPCLSDYVEIRDIMNDNRLIETYCEPRDDIPAISVHGPVSIVFVSNLSHLHDLTHRKKNNRGFKLSYAISKCGGEISLKDADNSMSTSIATPAFPLPYQHNLDCVWNISAPEGRILSAKFGKLELEPKDNCVFDSVELFDGAEISNSSSLGRYCGLGEPPQQLIQSTDRFMIIKFLSDRSISHGGFVIVVTATLGPNAGCGGDLAATSEWKELRPPSLNGTYLSNLNCAWHLRSPTDKIIHMELVNYQLEEAETGGRQRCFDYININDGYLDKSPALLWNICGTMSSPLQLIDSSTPNGNATKHCDFILPPTFTSASNWLKIYLKTDVSIATAGYDLIYYTSSEEDSSPDEVQYPLITASEGALTSLGYPSGYKRGVKSVWTVAPPAGHATNIVFTRIDLGAGDCDDPTRDLLFIEDIPLDDSPKTSSQISCKQSLPFTMAVESGRKFSVIFVTNDRTDDDGVGFRLEWTIEEFDDVNARMPDNIPLIPANI</sequence>
<feature type="domain" description="EGF-like" evidence="13">
    <location>
        <begin position="295"/>
        <end position="334"/>
    </location>
</feature>
<keyword evidence="2" id="KW-1003">Cell membrane</keyword>
<feature type="domain" description="CUB" evidence="12">
    <location>
        <begin position="1404"/>
        <end position="1531"/>
    </location>
</feature>
<keyword evidence="8" id="KW-0325">Glycoprotein</keyword>
<comment type="caution">
    <text evidence="10">Lacks conserved residue(s) required for the propagation of feature annotation.</text>
</comment>
<dbReference type="CDD" id="cd00041">
    <property type="entry name" value="CUB"/>
    <property type="match status" value="18"/>
</dbReference>
<dbReference type="Pfam" id="PF07645">
    <property type="entry name" value="EGF_CA"/>
    <property type="match status" value="3"/>
</dbReference>
<feature type="disulfide bond" evidence="9">
    <location>
        <begin position="3191"/>
        <end position="3218"/>
    </location>
</feature>
<dbReference type="CDD" id="cd00054">
    <property type="entry name" value="EGF_CA"/>
    <property type="match status" value="5"/>
</dbReference>
<feature type="domain" description="CUB" evidence="12">
    <location>
        <begin position="2538"/>
        <end position="2663"/>
    </location>
</feature>
<accession>A0A914WPV4</accession>
<evidence type="ECO:0000256" key="6">
    <source>
        <dbReference type="ARBA" id="ARBA00023136"/>
    </source>
</evidence>
<keyword evidence="7 10" id="KW-1015">Disulfide bond</keyword>
<dbReference type="PROSITE" id="PS01187">
    <property type="entry name" value="EGF_CA"/>
    <property type="match status" value="3"/>
</dbReference>
<dbReference type="FunFam" id="2.10.25.10:FF:000123">
    <property type="entry name" value="Crumbs homolog 1 (Drosophila)"/>
    <property type="match status" value="1"/>
</dbReference>
<dbReference type="WBParaSite" id="PSAMB.scaffold448size50719.g6014.t1">
    <property type="protein sequence ID" value="PSAMB.scaffold448size50719.g6014.t1"/>
    <property type="gene ID" value="PSAMB.scaffold448size50719.g6014"/>
</dbReference>
<feature type="chain" id="PRO_5038024281" evidence="11">
    <location>
        <begin position="20"/>
        <end position="3742"/>
    </location>
</feature>
<dbReference type="PANTHER" id="PTHR24251:SF37">
    <property type="entry name" value="CUB DOMAIN-CONTAINING PROTEIN"/>
    <property type="match status" value="1"/>
</dbReference>
<evidence type="ECO:0000256" key="1">
    <source>
        <dbReference type="ARBA" id="ARBA00004236"/>
    </source>
</evidence>
<dbReference type="InterPro" id="IPR001881">
    <property type="entry name" value="EGF-like_Ca-bd_dom"/>
</dbReference>
<dbReference type="FunFam" id="2.60.120.290:FF:000013">
    <property type="entry name" value="Membrane frizzled-related protein"/>
    <property type="match status" value="2"/>
</dbReference>
<feature type="domain" description="CUB" evidence="12">
    <location>
        <begin position="3450"/>
        <end position="3592"/>
    </location>
</feature>
<evidence type="ECO:0000313" key="15">
    <source>
        <dbReference type="WBParaSite" id="PSAMB.scaffold448size50719.g6014.t1"/>
    </source>
</evidence>
<dbReference type="InterPro" id="IPR018097">
    <property type="entry name" value="EGF_Ca-bd_CS"/>
</dbReference>
<feature type="domain" description="CUB" evidence="12">
    <location>
        <begin position="2667"/>
        <end position="2805"/>
    </location>
</feature>
<feature type="domain" description="CUB" evidence="12">
    <location>
        <begin position="636"/>
        <end position="763"/>
    </location>
</feature>
<feature type="domain" description="CUB" evidence="12">
    <location>
        <begin position="1165"/>
        <end position="1277"/>
    </location>
</feature>
<feature type="disulfide bond" evidence="10">
    <location>
        <begin position="472"/>
        <end position="482"/>
    </location>
</feature>
<dbReference type="InterPro" id="IPR000152">
    <property type="entry name" value="EGF-type_Asp/Asn_hydroxyl_site"/>
</dbReference>
<feature type="domain" description="CUB" evidence="12">
    <location>
        <begin position="1533"/>
        <end position="1657"/>
    </location>
</feature>
<feature type="domain" description="EGF-like" evidence="13">
    <location>
        <begin position="380"/>
        <end position="427"/>
    </location>
</feature>
<feature type="domain" description="EGF-like" evidence="13">
    <location>
        <begin position="199"/>
        <end position="240"/>
    </location>
</feature>
<feature type="disulfide bond" evidence="9">
    <location>
        <begin position="510"/>
        <end position="537"/>
    </location>
</feature>
<dbReference type="FunFam" id="2.60.120.290:FF:000005">
    <property type="entry name" value="Procollagen C-endopeptidase enhancer 1"/>
    <property type="match status" value="3"/>
</dbReference>
<feature type="disulfide bond" evidence="9">
    <location>
        <begin position="2942"/>
        <end position="2969"/>
    </location>
</feature>
<evidence type="ECO:0000256" key="2">
    <source>
        <dbReference type="ARBA" id="ARBA00022475"/>
    </source>
</evidence>
<dbReference type="InterPro" id="IPR000742">
    <property type="entry name" value="EGF"/>
</dbReference>
<feature type="domain" description="CUB" evidence="12">
    <location>
        <begin position="907"/>
        <end position="1036"/>
    </location>
</feature>
<feature type="domain" description="CUB" evidence="12">
    <location>
        <begin position="2174"/>
        <end position="2292"/>
    </location>
</feature>
<keyword evidence="14" id="KW-1185">Reference proteome</keyword>
<feature type="disulfide bond" evidence="10">
    <location>
        <begin position="230"/>
        <end position="239"/>
    </location>
</feature>
<feature type="disulfide bond" evidence="9">
    <location>
        <begin position="1533"/>
        <end position="1560"/>
    </location>
</feature>
<feature type="disulfide bond" evidence="9">
    <location>
        <begin position="1404"/>
        <end position="1431"/>
    </location>
</feature>
<organism evidence="14 15">
    <name type="scientific">Plectus sambesii</name>
    <dbReference type="NCBI Taxonomy" id="2011161"/>
    <lineage>
        <taxon>Eukaryota</taxon>
        <taxon>Metazoa</taxon>
        <taxon>Ecdysozoa</taxon>
        <taxon>Nematoda</taxon>
        <taxon>Chromadorea</taxon>
        <taxon>Plectida</taxon>
        <taxon>Plectina</taxon>
        <taxon>Plectoidea</taxon>
        <taxon>Plectidae</taxon>
        <taxon>Plectus</taxon>
    </lineage>
</organism>
<dbReference type="InterPro" id="IPR000859">
    <property type="entry name" value="CUB_dom"/>
</dbReference>
<keyword evidence="4 11" id="KW-0732">Signal</keyword>
<dbReference type="GO" id="GO:0005886">
    <property type="term" value="C:plasma membrane"/>
    <property type="evidence" value="ECO:0007669"/>
    <property type="project" value="UniProtKB-SubCell"/>
</dbReference>
<feature type="domain" description="CUB" evidence="12">
    <location>
        <begin position="2018"/>
        <end position="2153"/>
    </location>
</feature>
<protein>
    <submittedName>
        <fullName evidence="15">Cubilin</fullName>
    </submittedName>
</protein>
<name>A0A914WPV4_9BILA</name>